<dbReference type="Pfam" id="PF00005">
    <property type="entry name" value="ABC_tran"/>
    <property type="match status" value="1"/>
</dbReference>
<dbReference type="InterPro" id="IPR003593">
    <property type="entry name" value="AAA+_ATPase"/>
</dbReference>
<dbReference type="EMBL" id="UINC01002455">
    <property type="protein sequence ID" value="SUZ96859.1"/>
    <property type="molecule type" value="Genomic_DNA"/>
</dbReference>
<evidence type="ECO:0000256" key="3">
    <source>
        <dbReference type="ARBA" id="ARBA00022475"/>
    </source>
</evidence>
<dbReference type="FunFam" id="3.40.50.300:FF:000589">
    <property type="entry name" value="ABC transporter, ATP-binding subunit"/>
    <property type="match status" value="1"/>
</dbReference>
<dbReference type="PROSITE" id="PS00211">
    <property type="entry name" value="ABC_TRANSPORTER_1"/>
    <property type="match status" value="1"/>
</dbReference>
<sequence>MSIRTQSLTKTYGTTEALRGVDLNIESGGIIGLLGPNGAGKTTLVEVLEGLRTPTAGEVSVMGFDPSLESIALRQHIGAQLQATHIPDDLTAFEVLRLFASFYERSVPVEDVLERVNLNGKARELARNLSGGQKQRLAIGMALIHDPALLIFDEPTAGLDPAARRQLHEIILNLKERGRTILFTTHYIEEAEKLCDRVVILNRGQVVADGTPLELIRSSEGQSTIFIDVDGPFDPAPLLAVGAVEQERRGAHYRFSAIDSTAVIVALGEVLRNQGVTLTDMHMHRPTLEDFYLEMVDDPEVADLDLEGELETALREPVA</sequence>
<dbReference type="PANTHER" id="PTHR42711">
    <property type="entry name" value="ABC TRANSPORTER ATP-BINDING PROTEIN"/>
    <property type="match status" value="1"/>
</dbReference>
<reference evidence="9" key="1">
    <citation type="submission" date="2018-05" db="EMBL/GenBank/DDBJ databases">
        <authorList>
            <person name="Lanie J.A."/>
            <person name="Ng W.-L."/>
            <person name="Kazmierczak K.M."/>
            <person name="Andrzejewski T.M."/>
            <person name="Davidsen T.M."/>
            <person name="Wayne K.J."/>
            <person name="Tettelin H."/>
            <person name="Glass J.I."/>
            <person name="Rusch D."/>
            <person name="Podicherti R."/>
            <person name="Tsui H.-C.T."/>
            <person name="Winkler M.E."/>
        </authorList>
    </citation>
    <scope>NUCLEOTIDE SEQUENCE</scope>
</reference>
<dbReference type="PROSITE" id="PS50893">
    <property type="entry name" value="ABC_TRANSPORTER_2"/>
    <property type="match status" value="1"/>
</dbReference>
<keyword evidence="5" id="KW-0067">ATP-binding</keyword>
<keyword evidence="7" id="KW-0472">Membrane</keyword>
<dbReference type="GO" id="GO:0016887">
    <property type="term" value="F:ATP hydrolysis activity"/>
    <property type="evidence" value="ECO:0007669"/>
    <property type="project" value="InterPro"/>
</dbReference>
<protein>
    <recommendedName>
        <fullName evidence="8">ABC transporter domain-containing protein</fullName>
    </recommendedName>
</protein>
<gene>
    <name evidence="9" type="ORF">METZ01_LOCUS49713</name>
</gene>
<proteinExistence type="predicted"/>
<dbReference type="AlphaFoldDB" id="A0A381S0E9"/>
<evidence type="ECO:0000256" key="5">
    <source>
        <dbReference type="ARBA" id="ARBA00022840"/>
    </source>
</evidence>
<evidence type="ECO:0000256" key="1">
    <source>
        <dbReference type="ARBA" id="ARBA00004236"/>
    </source>
</evidence>
<dbReference type="InterPro" id="IPR027417">
    <property type="entry name" value="P-loop_NTPase"/>
</dbReference>
<keyword evidence="3" id="KW-1003">Cell membrane</keyword>
<evidence type="ECO:0000256" key="6">
    <source>
        <dbReference type="ARBA" id="ARBA00022967"/>
    </source>
</evidence>
<dbReference type="SMART" id="SM00382">
    <property type="entry name" value="AAA"/>
    <property type="match status" value="1"/>
</dbReference>
<keyword evidence="4" id="KW-0547">Nucleotide-binding</keyword>
<evidence type="ECO:0000259" key="8">
    <source>
        <dbReference type="PROSITE" id="PS50893"/>
    </source>
</evidence>
<evidence type="ECO:0000256" key="2">
    <source>
        <dbReference type="ARBA" id="ARBA00022448"/>
    </source>
</evidence>
<dbReference type="PANTHER" id="PTHR42711:SF17">
    <property type="entry name" value="ABC TRANSPORTER ATP-BINDING PROTEIN"/>
    <property type="match status" value="1"/>
</dbReference>
<dbReference type="InterPro" id="IPR017871">
    <property type="entry name" value="ABC_transporter-like_CS"/>
</dbReference>
<comment type="subcellular location">
    <subcellularLocation>
        <location evidence="1">Cell membrane</location>
    </subcellularLocation>
</comment>
<evidence type="ECO:0000256" key="7">
    <source>
        <dbReference type="ARBA" id="ARBA00023136"/>
    </source>
</evidence>
<evidence type="ECO:0000313" key="9">
    <source>
        <dbReference type="EMBL" id="SUZ96859.1"/>
    </source>
</evidence>
<name>A0A381S0E9_9ZZZZ</name>
<keyword evidence="2" id="KW-0813">Transport</keyword>
<dbReference type="CDD" id="cd03230">
    <property type="entry name" value="ABC_DR_subfamily_A"/>
    <property type="match status" value="1"/>
</dbReference>
<accession>A0A381S0E9</accession>
<evidence type="ECO:0000256" key="4">
    <source>
        <dbReference type="ARBA" id="ARBA00022741"/>
    </source>
</evidence>
<dbReference type="GO" id="GO:0005886">
    <property type="term" value="C:plasma membrane"/>
    <property type="evidence" value="ECO:0007669"/>
    <property type="project" value="UniProtKB-SubCell"/>
</dbReference>
<dbReference type="Gene3D" id="3.40.50.300">
    <property type="entry name" value="P-loop containing nucleotide triphosphate hydrolases"/>
    <property type="match status" value="1"/>
</dbReference>
<dbReference type="SUPFAM" id="SSF52540">
    <property type="entry name" value="P-loop containing nucleoside triphosphate hydrolases"/>
    <property type="match status" value="1"/>
</dbReference>
<organism evidence="9">
    <name type="scientific">marine metagenome</name>
    <dbReference type="NCBI Taxonomy" id="408172"/>
    <lineage>
        <taxon>unclassified sequences</taxon>
        <taxon>metagenomes</taxon>
        <taxon>ecological metagenomes</taxon>
    </lineage>
</organism>
<dbReference type="InterPro" id="IPR003439">
    <property type="entry name" value="ABC_transporter-like_ATP-bd"/>
</dbReference>
<feature type="domain" description="ABC transporter" evidence="8">
    <location>
        <begin position="3"/>
        <end position="228"/>
    </location>
</feature>
<keyword evidence="6" id="KW-1278">Translocase</keyword>
<dbReference type="GO" id="GO:0005524">
    <property type="term" value="F:ATP binding"/>
    <property type="evidence" value="ECO:0007669"/>
    <property type="project" value="UniProtKB-KW"/>
</dbReference>
<dbReference type="InterPro" id="IPR050763">
    <property type="entry name" value="ABC_transporter_ATP-binding"/>
</dbReference>